<keyword evidence="2" id="KW-1185">Reference proteome</keyword>
<gene>
    <name evidence="1" type="ORF">FA95DRAFT_1614064</name>
</gene>
<organism evidence="1 2">
    <name type="scientific">Auriscalpium vulgare</name>
    <dbReference type="NCBI Taxonomy" id="40419"/>
    <lineage>
        <taxon>Eukaryota</taxon>
        <taxon>Fungi</taxon>
        <taxon>Dikarya</taxon>
        <taxon>Basidiomycota</taxon>
        <taxon>Agaricomycotina</taxon>
        <taxon>Agaricomycetes</taxon>
        <taxon>Russulales</taxon>
        <taxon>Auriscalpiaceae</taxon>
        <taxon>Auriscalpium</taxon>
    </lineage>
</organism>
<comment type="caution">
    <text evidence="1">The sequence shown here is derived from an EMBL/GenBank/DDBJ whole genome shotgun (WGS) entry which is preliminary data.</text>
</comment>
<dbReference type="Proteomes" id="UP000814033">
    <property type="component" value="Unassembled WGS sequence"/>
</dbReference>
<evidence type="ECO:0000313" key="1">
    <source>
        <dbReference type="EMBL" id="KAI0037588.1"/>
    </source>
</evidence>
<reference evidence="1" key="1">
    <citation type="submission" date="2021-02" db="EMBL/GenBank/DDBJ databases">
        <authorList>
            <consortium name="DOE Joint Genome Institute"/>
            <person name="Ahrendt S."/>
            <person name="Looney B.P."/>
            <person name="Miyauchi S."/>
            <person name="Morin E."/>
            <person name="Drula E."/>
            <person name="Courty P.E."/>
            <person name="Chicoki N."/>
            <person name="Fauchery L."/>
            <person name="Kohler A."/>
            <person name="Kuo A."/>
            <person name="Labutti K."/>
            <person name="Pangilinan J."/>
            <person name="Lipzen A."/>
            <person name="Riley R."/>
            <person name="Andreopoulos W."/>
            <person name="He G."/>
            <person name="Johnson J."/>
            <person name="Barry K.W."/>
            <person name="Grigoriev I.V."/>
            <person name="Nagy L."/>
            <person name="Hibbett D."/>
            <person name="Henrissat B."/>
            <person name="Matheny P.B."/>
            <person name="Labbe J."/>
            <person name="Martin F."/>
        </authorList>
    </citation>
    <scope>NUCLEOTIDE SEQUENCE</scope>
    <source>
        <strain evidence="1">FP105234-sp</strain>
    </source>
</reference>
<accession>A0ACB8R0K1</accession>
<sequence length="322" mass="36923">MTREPAVKGDLKKQLSIIRRSMHEWMAFVVFLATHAGHGWEAIPLPVTGWTNTIITWLSGERVGTLIDFHLPRVTWPNVQELYLHGANPRYLWHFGLEKPELAVLNPRELGAREIAAVSRERDKRLRKWEKNAENLKHRTNELLRKDRIRKISEVRRWHEQMDSEDPSTRVYIAAKRVKDGEYMGCAVRLNHPEPGDGTVFVDITDFRATKELPGEWEMIPLPAYDQDEEDEFIEPIYGKNIGPMRPPAEPSTSPVAEPRVSPSTGKGKQKALAEPPSPVRESDTDVEHQLHQEEVDVQAAIRVSLQTLHHRPGQIQFCEEG</sequence>
<proteinExistence type="predicted"/>
<reference evidence="1" key="2">
    <citation type="journal article" date="2022" name="New Phytol.">
        <title>Evolutionary transition to the ectomycorrhizal habit in the genomes of a hyperdiverse lineage of mushroom-forming fungi.</title>
        <authorList>
            <person name="Looney B."/>
            <person name="Miyauchi S."/>
            <person name="Morin E."/>
            <person name="Drula E."/>
            <person name="Courty P.E."/>
            <person name="Kohler A."/>
            <person name="Kuo A."/>
            <person name="LaButti K."/>
            <person name="Pangilinan J."/>
            <person name="Lipzen A."/>
            <person name="Riley R."/>
            <person name="Andreopoulos W."/>
            <person name="He G."/>
            <person name="Johnson J."/>
            <person name="Nolan M."/>
            <person name="Tritt A."/>
            <person name="Barry K.W."/>
            <person name="Grigoriev I.V."/>
            <person name="Nagy L.G."/>
            <person name="Hibbett D."/>
            <person name="Henrissat B."/>
            <person name="Matheny P.B."/>
            <person name="Labbe J."/>
            <person name="Martin F.M."/>
        </authorList>
    </citation>
    <scope>NUCLEOTIDE SEQUENCE</scope>
    <source>
        <strain evidence="1">FP105234-sp</strain>
    </source>
</reference>
<dbReference type="EMBL" id="MU276842">
    <property type="protein sequence ID" value="KAI0037588.1"/>
    <property type="molecule type" value="Genomic_DNA"/>
</dbReference>
<protein>
    <submittedName>
        <fullName evidence="1">Uncharacterized protein</fullName>
    </submittedName>
</protein>
<name>A0ACB8R0K1_9AGAM</name>
<evidence type="ECO:0000313" key="2">
    <source>
        <dbReference type="Proteomes" id="UP000814033"/>
    </source>
</evidence>